<dbReference type="GO" id="GO:0044027">
    <property type="term" value="P:negative regulation of gene expression via chromosomal CpG island methylation"/>
    <property type="evidence" value="ECO:0007669"/>
    <property type="project" value="TreeGrafter"/>
</dbReference>
<dbReference type="PANTHER" id="PTHR10629:SF52">
    <property type="entry name" value="DNA (CYTOSINE-5)-METHYLTRANSFERASE 1"/>
    <property type="match status" value="1"/>
</dbReference>
<dbReference type="eggNOG" id="COG0270">
    <property type="taxonomic scope" value="Bacteria"/>
</dbReference>
<keyword evidence="4 6" id="KW-0949">S-adenosyl-L-methionine</keyword>
<keyword evidence="3 6" id="KW-0808">Transferase</keyword>
<dbReference type="Proteomes" id="UP000004926">
    <property type="component" value="Chromosome"/>
</dbReference>
<dbReference type="EC" id="2.1.1.37" evidence="1"/>
<reference evidence="7 8" key="1">
    <citation type="journal article" date="2012" name="Stand. Genomic Sci.">
        <title>Genome sequence of the ocean sediment bacterium Saccharomonospora marina type strain (XMU15(T)).</title>
        <authorList>
            <person name="Klenk H.P."/>
            <person name="Lu M."/>
            <person name="Lucas S."/>
            <person name="Lapidus A."/>
            <person name="Copeland A."/>
            <person name="Pitluck S."/>
            <person name="Goodwin L.A."/>
            <person name="Han C."/>
            <person name="Tapia R."/>
            <person name="Brambilla E.M."/>
            <person name="Potter G."/>
            <person name="Land M."/>
            <person name="Ivanova N."/>
            <person name="Rohde M."/>
            <person name="Goker M."/>
            <person name="Detter J.C."/>
            <person name="Li W.J."/>
            <person name="Kyrpides N.C."/>
            <person name="Woyke T."/>
        </authorList>
    </citation>
    <scope>NUCLEOTIDE SEQUENCE [LARGE SCALE GENOMIC DNA]</scope>
    <source>
        <strain evidence="7 8">XMU15</strain>
    </source>
</reference>
<organism evidence="7 8">
    <name type="scientific">Saccharomonospora marina XMU15</name>
    <dbReference type="NCBI Taxonomy" id="882083"/>
    <lineage>
        <taxon>Bacteria</taxon>
        <taxon>Bacillati</taxon>
        <taxon>Actinomycetota</taxon>
        <taxon>Actinomycetes</taxon>
        <taxon>Pseudonocardiales</taxon>
        <taxon>Pseudonocardiaceae</taxon>
        <taxon>Saccharomonospora</taxon>
    </lineage>
</organism>
<evidence type="ECO:0000256" key="1">
    <source>
        <dbReference type="ARBA" id="ARBA00011975"/>
    </source>
</evidence>
<keyword evidence="2 6" id="KW-0489">Methyltransferase</keyword>
<dbReference type="InterPro" id="IPR018117">
    <property type="entry name" value="C5_DNA_meth_AS"/>
</dbReference>
<evidence type="ECO:0000313" key="8">
    <source>
        <dbReference type="Proteomes" id="UP000004926"/>
    </source>
</evidence>
<dbReference type="EMBL" id="CM001439">
    <property type="protein sequence ID" value="EHR48752.1"/>
    <property type="molecule type" value="Genomic_DNA"/>
</dbReference>
<comment type="similarity">
    <text evidence="6">Belongs to the class I-like SAM-binding methyltransferase superfamily. C5-methyltransferase family.</text>
</comment>
<dbReference type="PROSITE" id="PS51679">
    <property type="entry name" value="SAM_MT_C5"/>
    <property type="match status" value="1"/>
</dbReference>
<dbReference type="REBASE" id="62683">
    <property type="entry name" value="M.Sma45390ORF451P"/>
</dbReference>
<dbReference type="InterPro" id="IPR029063">
    <property type="entry name" value="SAM-dependent_MTases_sf"/>
</dbReference>
<dbReference type="GO" id="GO:0003886">
    <property type="term" value="F:DNA (cytosine-5-)-methyltransferase activity"/>
    <property type="evidence" value="ECO:0007669"/>
    <property type="project" value="UniProtKB-EC"/>
</dbReference>
<dbReference type="PRINTS" id="PR00105">
    <property type="entry name" value="C5METTRFRASE"/>
</dbReference>
<dbReference type="Gene3D" id="3.40.50.150">
    <property type="entry name" value="Vaccinia Virus protein VP39"/>
    <property type="match status" value="1"/>
</dbReference>
<dbReference type="AlphaFoldDB" id="H5X383"/>
<keyword evidence="8" id="KW-1185">Reference proteome</keyword>
<dbReference type="GO" id="GO:0009307">
    <property type="term" value="P:DNA restriction-modification system"/>
    <property type="evidence" value="ECO:0007669"/>
    <property type="project" value="UniProtKB-KW"/>
</dbReference>
<evidence type="ECO:0000313" key="7">
    <source>
        <dbReference type="EMBL" id="EHR48752.1"/>
    </source>
</evidence>
<dbReference type="HOGENOM" id="CLU_006958_2_0_11"/>
<dbReference type="SUPFAM" id="SSF53335">
    <property type="entry name" value="S-adenosyl-L-methionine-dependent methyltransferases"/>
    <property type="match status" value="1"/>
</dbReference>
<gene>
    <name evidence="7" type="ORF">SacmaDRAFT_0451</name>
</gene>
<dbReference type="GO" id="GO:0003677">
    <property type="term" value="F:DNA binding"/>
    <property type="evidence" value="ECO:0007669"/>
    <property type="project" value="TreeGrafter"/>
</dbReference>
<dbReference type="InterPro" id="IPR001525">
    <property type="entry name" value="C5_MeTfrase"/>
</dbReference>
<name>H5X383_9PSEU</name>
<dbReference type="InterPro" id="IPR031303">
    <property type="entry name" value="C5_meth_CS"/>
</dbReference>
<dbReference type="GO" id="GO:0032259">
    <property type="term" value="P:methylation"/>
    <property type="evidence" value="ECO:0007669"/>
    <property type="project" value="UniProtKB-KW"/>
</dbReference>
<evidence type="ECO:0000256" key="6">
    <source>
        <dbReference type="PROSITE-ProRule" id="PRU01016"/>
    </source>
</evidence>
<dbReference type="PANTHER" id="PTHR10629">
    <property type="entry name" value="CYTOSINE-SPECIFIC METHYLTRANSFERASE"/>
    <property type="match status" value="1"/>
</dbReference>
<evidence type="ECO:0000256" key="4">
    <source>
        <dbReference type="ARBA" id="ARBA00022691"/>
    </source>
</evidence>
<protein>
    <recommendedName>
        <fullName evidence="1">DNA (cytosine-5-)-methyltransferase</fullName>
        <ecNumber evidence="1">2.1.1.37</ecNumber>
    </recommendedName>
</protein>
<dbReference type="PROSITE" id="PS00095">
    <property type="entry name" value="C5_MTASE_2"/>
    <property type="match status" value="1"/>
</dbReference>
<evidence type="ECO:0000256" key="5">
    <source>
        <dbReference type="ARBA" id="ARBA00022747"/>
    </source>
</evidence>
<dbReference type="STRING" id="882083.SacmaDRAFT_0451"/>
<dbReference type="Pfam" id="PF00145">
    <property type="entry name" value="DNA_methylase"/>
    <property type="match status" value="2"/>
</dbReference>
<feature type="active site" evidence="6">
    <location>
        <position position="117"/>
    </location>
</feature>
<keyword evidence="5" id="KW-0680">Restriction system</keyword>
<proteinExistence type="inferred from homology"/>
<dbReference type="Gene3D" id="3.90.120.10">
    <property type="entry name" value="DNA Methylase, subunit A, domain 2"/>
    <property type="match status" value="1"/>
</dbReference>
<evidence type="ECO:0000256" key="2">
    <source>
        <dbReference type="ARBA" id="ARBA00022603"/>
    </source>
</evidence>
<accession>H5X383</accession>
<sequence length="427" mass="48058">MFEQIPRYSPVVTTQPALFSETGPAREVGTSIELFTGGGGLALAMHNAGFRHLLAVELEKRACATLRENRAEDWDESRGRRGLGLHSPWPLIEGDIREVDLSRFQGEVDVVAGGVPCQPWSLGGAHKGYEDDRNLWPELFRTVRETRPRAVIAENVKGLLRPSFKPYYEYILNELRAPFERRVDGEDWRDHDKRLRKALVKDAGDLSERYDVKYLMVNAADYGVPQTRWRVFVVAFRRDLGLGEWQFPKPTHSEGALLRAQADGSYWEAHKVPKRYRYTPEVPDGTDDGEGTARWLTLRDAIKGLGEPLGDKVEHPKHLHHYGWPGARQYPGHTPNLLDRPAKTVKAGVHGVPGGETVLKRDDGSIRYMTVREVARVMTFPDDWFLVGPRGEQMRQLGNAVPVKLGEAIARSVAEALHPHMKSQGGS</sequence>
<dbReference type="InterPro" id="IPR050390">
    <property type="entry name" value="C5-Methyltransferase"/>
</dbReference>
<evidence type="ECO:0000256" key="3">
    <source>
        <dbReference type="ARBA" id="ARBA00022679"/>
    </source>
</evidence>
<dbReference type="PROSITE" id="PS00094">
    <property type="entry name" value="C5_MTASE_1"/>
    <property type="match status" value="1"/>
</dbReference>